<gene>
    <name evidence="2" type="ORF">SAMN04488068_1039</name>
</gene>
<proteinExistence type="predicted"/>
<dbReference type="InterPro" id="IPR022742">
    <property type="entry name" value="Hydrolase_4"/>
</dbReference>
<dbReference type="GO" id="GO:0016787">
    <property type="term" value="F:hydrolase activity"/>
    <property type="evidence" value="ECO:0007669"/>
    <property type="project" value="UniProtKB-KW"/>
</dbReference>
<name>A0A1M5LRT7_9GAMM</name>
<dbReference type="InterPro" id="IPR051044">
    <property type="entry name" value="MAG_DAG_Lipase"/>
</dbReference>
<dbReference type="RefSeq" id="WP_072894878.1">
    <property type="nucleotide sequence ID" value="NZ_FQWZ01000002.1"/>
</dbReference>
<feature type="domain" description="Serine aminopeptidase S33" evidence="1">
    <location>
        <begin position="28"/>
        <end position="290"/>
    </location>
</feature>
<dbReference type="Pfam" id="PF12146">
    <property type="entry name" value="Hydrolase_4"/>
    <property type="match status" value="1"/>
</dbReference>
<dbReference type="OrthoDB" id="9806902at2"/>
<dbReference type="PANTHER" id="PTHR11614">
    <property type="entry name" value="PHOSPHOLIPASE-RELATED"/>
    <property type="match status" value="1"/>
</dbReference>
<dbReference type="Gene3D" id="3.40.50.1820">
    <property type="entry name" value="alpha/beta hydrolase"/>
    <property type="match status" value="1"/>
</dbReference>
<dbReference type="STRING" id="490188.SAMN04488068_1039"/>
<accession>A0A1M5LRT7</accession>
<dbReference type="InterPro" id="IPR029058">
    <property type="entry name" value="AB_hydrolase_fold"/>
</dbReference>
<sequence>MKSSEFQLTVSKNAIAFVRCWLPDVDVPRAVVQLIHGMAEHSGRYERLALALTSAGYAVYAQDLPGHGRTARAPDELGHFSEHAGWRLALQSMRCLQRELGEWHAGAPQFMFGHSMGSFLLQDYLSRHAHDLRGAVLSAGTADPGPLRAIGLALLKAEALWRGDDEPSALADHLTFRSYNRRFAPTRTAFDWLSRDAAEVDRYVADPHCGFRCTTGLWVQLLEAIGRLDARRAARVPKRLSLLAIAGDADPVCGGRKGPLSLQRRYTDAGLTDVSARSYPAARHELLNDQCRDEVTADLMAWLDQRVAAG</sequence>
<evidence type="ECO:0000259" key="1">
    <source>
        <dbReference type="Pfam" id="PF12146"/>
    </source>
</evidence>
<keyword evidence="3" id="KW-1185">Reference proteome</keyword>
<evidence type="ECO:0000313" key="2">
    <source>
        <dbReference type="EMBL" id="SHG67349.1"/>
    </source>
</evidence>
<protein>
    <submittedName>
        <fullName evidence="2">Lysophospholipase, alpha-beta hydrolase superfamily</fullName>
    </submittedName>
</protein>
<dbReference type="SUPFAM" id="SSF53474">
    <property type="entry name" value="alpha/beta-Hydrolases"/>
    <property type="match status" value="1"/>
</dbReference>
<keyword evidence="2" id="KW-0378">Hydrolase</keyword>
<reference evidence="2 3" key="1">
    <citation type="submission" date="2016-11" db="EMBL/GenBank/DDBJ databases">
        <authorList>
            <person name="Jaros S."/>
            <person name="Januszkiewicz K."/>
            <person name="Wedrychowicz H."/>
        </authorList>
    </citation>
    <scope>NUCLEOTIDE SEQUENCE [LARGE SCALE GENOMIC DNA]</scope>
    <source>
        <strain evidence="2 3">CGMCC 1.7049</strain>
    </source>
</reference>
<dbReference type="Proteomes" id="UP000199758">
    <property type="component" value="Unassembled WGS sequence"/>
</dbReference>
<evidence type="ECO:0000313" key="3">
    <source>
        <dbReference type="Proteomes" id="UP000199758"/>
    </source>
</evidence>
<dbReference type="EMBL" id="FQWZ01000002">
    <property type="protein sequence ID" value="SHG67349.1"/>
    <property type="molecule type" value="Genomic_DNA"/>
</dbReference>
<dbReference type="AlphaFoldDB" id="A0A1M5LRT7"/>
<organism evidence="2 3">
    <name type="scientific">Hydrocarboniphaga daqingensis</name>
    <dbReference type="NCBI Taxonomy" id="490188"/>
    <lineage>
        <taxon>Bacteria</taxon>
        <taxon>Pseudomonadati</taxon>
        <taxon>Pseudomonadota</taxon>
        <taxon>Gammaproteobacteria</taxon>
        <taxon>Nevskiales</taxon>
        <taxon>Nevskiaceae</taxon>
        <taxon>Hydrocarboniphaga</taxon>
    </lineage>
</organism>